<dbReference type="Proteomes" id="UP000182130">
    <property type="component" value="Unassembled WGS sequence"/>
</dbReference>
<evidence type="ECO:0008006" key="3">
    <source>
        <dbReference type="Google" id="ProtNLM"/>
    </source>
</evidence>
<dbReference type="AlphaFoldDB" id="A0A1G8ICW0"/>
<sequence length="205" mass="21341">MSWEMSGKYVASCSCSLICPCPVDGEPTGPNRECRGVAVFHIEGGKLDDTDLSGVDFAFANWFPSNLSAGGWKVGVVVDQGAADGQATALERILHGDEGGPFADFAALYGEWLGVQRASISFSDSDTPSASVEGSVSYTFEPLPGIDGGVTTVKNAMYGFAPEFMIGKAPASSTLFGLDFEGVYGESADFSFASEMPEGAAKGRA</sequence>
<keyword evidence="2" id="KW-1185">Reference proteome</keyword>
<dbReference type="EMBL" id="FNEI01000001">
    <property type="protein sequence ID" value="SDI16723.1"/>
    <property type="molecule type" value="Genomic_DNA"/>
</dbReference>
<dbReference type="Pfam" id="PF07040">
    <property type="entry name" value="DUF1326"/>
    <property type="match status" value="1"/>
</dbReference>
<reference evidence="2" key="1">
    <citation type="submission" date="2016-10" db="EMBL/GenBank/DDBJ databases">
        <authorList>
            <person name="Varghese N."/>
            <person name="Submissions S."/>
        </authorList>
    </citation>
    <scope>NUCLEOTIDE SEQUENCE [LARGE SCALE GENOMIC DNA]</scope>
    <source>
        <strain evidence="2">CGMCC 1.10783</strain>
    </source>
</reference>
<evidence type="ECO:0000313" key="2">
    <source>
        <dbReference type="Proteomes" id="UP000182130"/>
    </source>
</evidence>
<name>A0A1G8ICW0_9MICC</name>
<proteinExistence type="predicted"/>
<dbReference type="InterPro" id="IPR009758">
    <property type="entry name" value="DUF1326"/>
</dbReference>
<protein>
    <recommendedName>
        <fullName evidence="3">DUF1326 domain-containing protein</fullName>
    </recommendedName>
</protein>
<organism evidence="1 2">
    <name type="scientific">Arthrobacter cupressi</name>
    <dbReference type="NCBI Taxonomy" id="1045773"/>
    <lineage>
        <taxon>Bacteria</taxon>
        <taxon>Bacillati</taxon>
        <taxon>Actinomycetota</taxon>
        <taxon>Actinomycetes</taxon>
        <taxon>Micrococcales</taxon>
        <taxon>Micrococcaceae</taxon>
        <taxon>Arthrobacter</taxon>
    </lineage>
</organism>
<accession>A0A1G8ICW0</accession>
<dbReference type="STRING" id="1045773.SAMN05216555_101203"/>
<evidence type="ECO:0000313" key="1">
    <source>
        <dbReference type="EMBL" id="SDI16723.1"/>
    </source>
</evidence>
<gene>
    <name evidence="1" type="ORF">SAMN05216555_101203</name>
</gene>
<dbReference type="OrthoDB" id="9802256at2"/>